<sequence length="173" mass="20303">MQKRLILLSILLLISCKSSRQNSETPKISLGIINYDSGWIKEQGSYDSEYEPYHRARMGIWEEFYEKLKIKARGKYESDFFVQCCTGGTCDMNYSYKVGEWIYYHTNGQIKAKGKFRIRRKKIETSCEGGDYIKAGFVTNKWEFFDENGNQISPELDFIREIENSSYVIDWGN</sequence>
<dbReference type="EMBL" id="JAAABI010000013">
    <property type="protein sequence ID" value="NAY93472.1"/>
    <property type="molecule type" value="Genomic_DNA"/>
</dbReference>
<evidence type="ECO:0000313" key="2">
    <source>
        <dbReference type="Proteomes" id="UP000667650"/>
    </source>
</evidence>
<keyword evidence="2" id="KW-1185">Reference proteome</keyword>
<protein>
    <recommendedName>
        <fullName evidence="3">MORN repeat variant</fullName>
    </recommendedName>
</protein>
<organism evidence="1 2">
    <name type="scientific">Flagellimonas ochracea</name>
    <dbReference type="NCBI Taxonomy" id="2696472"/>
    <lineage>
        <taxon>Bacteria</taxon>
        <taxon>Pseudomonadati</taxon>
        <taxon>Bacteroidota</taxon>
        <taxon>Flavobacteriia</taxon>
        <taxon>Flavobacteriales</taxon>
        <taxon>Flavobacteriaceae</taxon>
        <taxon>Flagellimonas</taxon>
    </lineage>
</organism>
<dbReference type="PROSITE" id="PS51257">
    <property type="entry name" value="PROKAR_LIPOPROTEIN"/>
    <property type="match status" value="1"/>
</dbReference>
<gene>
    <name evidence="1" type="ORF">GTQ34_16290</name>
</gene>
<evidence type="ECO:0008006" key="3">
    <source>
        <dbReference type="Google" id="ProtNLM"/>
    </source>
</evidence>
<evidence type="ECO:0000313" key="1">
    <source>
        <dbReference type="EMBL" id="NAY93472.1"/>
    </source>
</evidence>
<dbReference type="RefSeq" id="WP_166524883.1">
    <property type="nucleotide sequence ID" value="NZ_JAAABI010000013.1"/>
</dbReference>
<proteinExistence type="predicted"/>
<name>A0A964WYY9_9FLAO</name>
<comment type="caution">
    <text evidence="1">The sequence shown here is derived from an EMBL/GenBank/DDBJ whole genome shotgun (WGS) entry which is preliminary data.</text>
</comment>
<accession>A0A964WYY9</accession>
<dbReference type="AlphaFoldDB" id="A0A964WYY9"/>
<dbReference type="Proteomes" id="UP000667650">
    <property type="component" value="Unassembled WGS sequence"/>
</dbReference>
<reference evidence="1" key="1">
    <citation type="submission" date="2020-01" db="EMBL/GenBank/DDBJ databases">
        <title>Muricauda ochracea sp. nov., isolated from a tidal flat of Garorim bay in Korea.</title>
        <authorList>
            <person name="Kim D."/>
            <person name="Yoo Y."/>
            <person name="Kim J.-J."/>
        </authorList>
    </citation>
    <scope>NUCLEOTIDE SEQUENCE</scope>
    <source>
        <strain evidence="1">JGD-17</strain>
    </source>
</reference>